<dbReference type="EMBL" id="UINC01110299">
    <property type="protein sequence ID" value="SVC77711.1"/>
    <property type="molecule type" value="Genomic_DNA"/>
</dbReference>
<dbReference type="AlphaFoldDB" id="A0A382Q0E8"/>
<dbReference type="Gene3D" id="2.30.42.10">
    <property type="match status" value="1"/>
</dbReference>
<comment type="subcellular location">
    <subcellularLocation>
        <location evidence="1">Cell inner membrane</location>
    </subcellularLocation>
</comment>
<reference evidence="12" key="1">
    <citation type="submission" date="2018-05" db="EMBL/GenBank/DDBJ databases">
        <authorList>
            <person name="Lanie J.A."/>
            <person name="Ng W.-L."/>
            <person name="Kazmierczak K.M."/>
            <person name="Andrzejewski T.M."/>
            <person name="Davidsen T.M."/>
            <person name="Wayne K.J."/>
            <person name="Tettelin H."/>
            <person name="Glass J.I."/>
            <person name="Rusch D."/>
            <person name="Podicherti R."/>
            <person name="Tsui H.-C.T."/>
            <person name="Winkler M.E."/>
        </authorList>
    </citation>
    <scope>NUCLEOTIDE SEQUENCE</scope>
</reference>
<gene>
    <name evidence="12" type="ORF">METZ01_LOCUS330565</name>
</gene>
<dbReference type="GO" id="GO:0015628">
    <property type="term" value="P:protein secretion by the type II secretion system"/>
    <property type="evidence" value="ECO:0007669"/>
    <property type="project" value="InterPro"/>
</dbReference>
<feature type="region of interest" description="Disordered" evidence="10">
    <location>
        <begin position="75"/>
        <end position="97"/>
    </location>
</feature>
<keyword evidence="9" id="KW-0472">Membrane</keyword>
<protein>
    <recommendedName>
        <fullName evidence="11">Type II secretion system protein GspC N-terminal domain-containing protein</fullName>
    </recommendedName>
</protein>
<accession>A0A382Q0E8</accession>
<dbReference type="InterPro" id="IPR001639">
    <property type="entry name" value="T2SS_protein-GspC"/>
</dbReference>
<dbReference type="NCBIfam" id="TIGR01713">
    <property type="entry name" value="typeII_sec_gspC"/>
    <property type="match status" value="1"/>
</dbReference>
<keyword evidence="7" id="KW-0653">Protein transport</keyword>
<evidence type="ECO:0000256" key="8">
    <source>
        <dbReference type="ARBA" id="ARBA00022989"/>
    </source>
</evidence>
<feature type="non-terminal residue" evidence="12">
    <location>
        <position position="1"/>
    </location>
</feature>
<evidence type="ECO:0000256" key="4">
    <source>
        <dbReference type="ARBA" id="ARBA00022475"/>
    </source>
</evidence>
<dbReference type="Gene3D" id="2.30.30.830">
    <property type="match status" value="1"/>
</dbReference>
<evidence type="ECO:0000256" key="6">
    <source>
        <dbReference type="ARBA" id="ARBA00022692"/>
    </source>
</evidence>
<keyword evidence="6" id="KW-0812">Transmembrane</keyword>
<evidence type="ECO:0000313" key="12">
    <source>
        <dbReference type="EMBL" id="SVC77711.1"/>
    </source>
</evidence>
<keyword evidence="8" id="KW-1133">Transmembrane helix</keyword>
<dbReference type="SUPFAM" id="SSF50156">
    <property type="entry name" value="PDZ domain-like"/>
    <property type="match status" value="1"/>
</dbReference>
<evidence type="ECO:0000256" key="2">
    <source>
        <dbReference type="ARBA" id="ARBA00007986"/>
    </source>
</evidence>
<comment type="similarity">
    <text evidence="2">Belongs to the GSP C family.</text>
</comment>
<organism evidence="12">
    <name type="scientific">marine metagenome</name>
    <dbReference type="NCBI Taxonomy" id="408172"/>
    <lineage>
        <taxon>unclassified sequences</taxon>
        <taxon>metagenomes</taxon>
        <taxon>ecological metagenomes</taxon>
    </lineage>
</organism>
<feature type="domain" description="Type II secretion system protein GspC N-terminal" evidence="11">
    <location>
        <begin position="1"/>
        <end position="70"/>
    </location>
</feature>
<keyword evidence="4" id="KW-1003">Cell membrane</keyword>
<evidence type="ECO:0000256" key="5">
    <source>
        <dbReference type="ARBA" id="ARBA00022519"/>
    </source>
</evidence>
<evidence type="ECO:0000256" key="10">
    <source>
        <dbReference type="SAM" id="MobiDB-lite"/>
    </source>
</evidence>
<name>A0A382Q0E8_9ZZZZ</name>
<keyword evidence="3" id="KW-0813">Transport</keyword>
<dbReference type="InterPro" id="IPR024961">
    <property type="entry name" value="T2SS_GspC_N"/>
</dbReference>
<sequence length="199" mass="21083">DAPDTRLNLKLKGTVATDDQSKAHAIILDGTGNEDGFFINDSIPGGAVLYRVLPDRVILNRGGILETLRLPKKSTGAAAGASRTRPAMSRVAPTPPTRVQNLAAPTATSFTDVVRPQPYMPNGQLKGYRVYPGRDRRAFASLGLQAGDLVTEINGMALNIPAQGMEAFGTLSNAAPVTLTVERNGEPISMTVDVTQLTD</sequence>
<dbReference type="InterPro" id="IPR036034">
    <property type="entry name" value="PDZ_sf"/>
</dbReference>
<dbReference type="GO" id="GO:0015627">
    <property type="term" value="C:type II protein secretion system complex"/>
    <property type="evidence" value="ECO:0007669"/>
    <property type="project" value="InterPro"/>
</dbReference>
<evidence type="ECO:0000256" key="1">
    <source>
        <dbReference type="ARBA" id="ARBA00004533"/>
    </source>
</evidence>
<evidence type="ECO:0000256" key="3">
    <source>
        <dbReference type="ARBA" id="ARBA00022448"/>
    </source>
</evidence>
<dbReference type="Pfam" id="PF11356">
    <property type="entry name" value="T2SSC"/>
    <property type="match status" value="1"/>
</dbReference>
<evidence type="ECO:0000259" key="11">
    <source>
        <dbReference type="Pfam" id="PF11356"/>
    </source>
</evidence>
<evidence type="ECO:0000256" key="9">
    <source>
        <dbReference type="ARBA" id="ARBA00023136"/>
    </source>
</evidence>
<keyword evidence="5" id="KW-0997">Cell inner membrane</keyword>
<evidence type="ECO:0000256" key="7">
    <source>
        <dbReference type="ARBA" id="ARBA00022927"/>
    </source>
</evidence>
<proteinExistence type="inferred from homology"/>
<dbReference type="GO" id="GO:0005886">
    <property type="term" value="C:plasma membrane"/>
    <property type="evidence" value="ECO:0007669"/>
    <property type="project" value="UniProtKB-SubCell"/>
</dbReference>